<feature type="domain" description="Smf/DprA SAM" evidence="4">
    <location>
        <begin position="1"/>
        <end position="64"/>
    </location>
</feature>
<evidence type="ECO:0000313" key="6">
    <source>
        <dbReference type="EMBL" id="MDO7858908.1"/>
    </source>
</evidence>
<dbReference type="EMBL" id="JAUQTG010000022">
    <property type="protein sequence ID" value="MDO7858908.1"/>
    <property type="molecule type" value="Genomic_DNA"/>
</dbReference>
<protein>
    <submittedName>
        <fullName evidence="5">DNA-processing protein DprA</fullName>
    </submittedName>
</protein>
<dbReference type="InterPro" id="IPR041614">
    <property type="entry name" value="DprA_WH"/>
</dbReference>
<dbReference type="Pfam" id="PF25317">
    <property type="entry name" value="SAM_SMF"/>
    <property type="match status" value="1"/>
</dbReference>
<dbReference type="Gene3D" id="3.40.50.450">
    <property type="match status" value="1"/>
</dbReference>
<dbReference type="PANTHER" id="PTHR43022:SF1">
    <property type="entry name" value="PROTEIN SMF"/>
    <property type="match status" value="1"/>
</dbReference>
<dbReference type="NCBIfam" id="TIGR00732">
    <property type="entry name" value="dprA"/>
    <property type="match status" value="1"/>
</dbReference>
<dbReference type="InterPro" id="IPR003488">
    <property type="entry name" value="DprA"/>
</dbReference>
<dbReference type="InterPro" id="IPR057666">
    <property type="entry name" value="DrpA_SLOG"/>
</dbReference>
<reference evidence="5" key="1">
    <citation type="submission" date="2023-03" db="EMBL/GenBank/DDBJ databases">
        <title>a new species belonging to Providencia genus.</title>
        <authorList>
            <person name="Yang W."/>
            <person name="Hu F."/>
            <person name="Shen S."/>
            <person name="Ding L."/>
            <person name="Yin D."/>
        </authorList>
    </citation>
    <scope>NUCLEOTIDE SEQUENCE</scope>
    <source>
        <strain evidence="5">CRE-3FA-0001</strain>
    </source>
</reference>
<feature type="domain" description="Smf/DprA SLOG" evidence="2">
    <location>
        <begin position="73"/>
        <end position="281"/>
    </location>
</feature>
<comment type="caution">
    <text evidence="5">The sequence shown here is derived from an EMBL/GenBank/DDBJ whole genome shotgun (WGS) entry which is preliminary data.</text>
</comment>
<reference evidence="6" key="2">
    <citation type="submission" date="2023-07" db="EMBL/GenBank/DDBJ databases">
        <authorList>
            <person name="Yang W."/>
            <person name="Chen J."/>
            <person name="Ji P."/>
            <person name="Hu F."/>
        </authorList>
    </citation>
    <scope>NUCLEOTIDE SEQUENCE</scope>
    <source>
        <strain evidence="6">CRE-138-0111</strain>
    </source>
</reference>
<dbReference type="Gene3D" id="1.10.10.10">
    <property type="entry name" value="Winged helix-like DNA-binding domain superfamily/Winged helix DNA-binding domain"/>
    <property type="match status" value="1"/>
</dbReference>
<evidence type="ECO:0000313" key="8">
    <source>
        <dbReference type="Proteomes" id="UP001176478"/>
    </source>
</evidence>
<dbReference type="Pfam" id="PF02481">
    <property type="entry name" value="DNA_processg_A"/>
    <property type="match status" value="1"/>
</dbReference>
<sequence length="358" mass="39952">MNTQEIWLRMSQVKKLLPQRAVKIVNELTLLDKVSHQALRDSGLNEMQQLQFLHVPMNRIEKVQKWLANQNHQLITYLDPNYPHLLKQIYRPPLLLFVVGQSELLATPQVALIGSRQASEYGRKWTNIFTKDFVQHGVTITSGLAIGIDGISHKAALDNDGKTIAVLGSGLENIYPKQHYGLAEHIKMNGALISEYWPSTPPLPKQFPQRNRIISGLSKAVVVIEAGMKSGSLITARYAIEQNRDLFTLPAPLGNPAFGGNHWLLQQGAYLLIEPNDVLQHLVDGLNWIQTELPINENPLEFNVVENKILGMVGYKPTPVDVIAEQTQVPITQVISILTEMEINGVICSSAGGYIRLT</sequence>
<gene>
    <name evidence="5" type="primary">dprA</name>
    <name evidence="5" type="ORF">P7V44_21360</name>
    <name evidence="6" type="ORF">Q5E86_21715</name>
</gene>
<dbReference type="Proteomes" id="UP001156701">
    <property type="component" value="Unassembled WGS sequence"/>
</dbReference>
<name>A0AA42FPI2_9GAMM</name>
<keyword evidence="8" id="KW-1185">Reference proteome</keyword>
<dbReference type="EMBL" id="JARRYG010000036">
    <property type="protein sequence ID" value="MDG4698776.1"/>
    <property type="molecule type" value="Genomic_DNA"/>
</dbReference>
<proteinExistence type="inferred from homology"/>
<dbReference type="Pfam" id="PF17782">
    <property type="entry name" value="WHD_DprA"/>
    <property type="match status" value="1"/>
</dbReference>
<comment type="similarity">
    <text evidence="1">Belongs to the DprA/Smf family.</text>
</comment>
<dbReference type="InterPro" id="IPR036388">
    <property type="entry name" value="WH-like_DNA-bd_sf"/>
</dbReference>
<feature type="domain" description="DprA winged helix" evidence="3">
    <location>
        <begin position="306"/>
        <end position="353"/>
    </location>
</feature>
<evidence type="ECO:0000313" key="7">
    <source>
        <dbReference type="Proteomes" id="UP001156701"/>
    </source>
</evidence>
<dbReference type="GO" id="GO:0009294">
    <property type="term" value="P:DNA-mediated transformation"/>
    <property type="evidence" value="ECO:0007669"/>
    <property type="project" value="InterPro"/>
</dbReference>
<dbReference type="SUPFAM" id="SSF102405">
    <property type="entry name" value="MCP/YpsA-like"/>
    <property type="match status" value="1"/>
</dbReference>
<accession>A0AA42FPI2</accession>
<reference evidence="6" key="3">
    <citation type="journal article" date="2024" name="Int. J. Antimicrob. Agents">
        <title>Identification of a novel Providencia species showing multi-drug-resistant in three patients with hospital-acquired infection.</title>
        <authorList>
            <person name="Yang W."/>
            <person name="Chen J."/>
            <person name="Yang F."/>
            <person name="Ji P."/>
            <person name="Shen S."/>
            <person name="Yin D."/>
            <person name="Hu F."/>
        </authorList>
    </citation>
    <scope>NUCLEOTIDE SEQUENCE</scope>
    <source>
        <strain evidence="6">CRE-138-0111</strain>
    </source>
</reference>
<dbReference type="RefSeq" id="WP_129467306.1">
    <property type="nucleotide sequence ID" value="NZ_JARRYG010000036.1"/>
</dbReference>
<evidence type="ECO:0000259" key="2">
    <source>
        <dbReference type="Pfam" id="PF02481"/>
    </source>
</evidence>
<dbReference type="AlphaFoldDB" id="A0AA42FPI2"/>
<dbReference type="Proteomes" id="UP001176478">
    <property type="component" value="Unassembled WGS sequence"/>
</dbReference>
<organism evidence="5 7">
    <name type="scientific">Providencia huashanensis</name>
    <dbReference type="NCBI Taxonomy" id="3037798"/>
    <lineage>
        <taxon>Bacteria</taxon>
        <taxon>Pseudomonadati</taxon>
        <taxon>Pseudomonadota</taxon>
        <taxon>Gammaproteobacteria</taxon>
        <taxon>Enterobacterales</taxon>
        <taxon>Morganellaceae</taxon>
        <taxon>Providencia</taxon>
    </lineage>
</organism>
<dbReference type="PANTHER" id="PTHR43022">
    <property type="entry name" value="PROTEIN SMF"/>
    <property type="match status" value="1"/>
</dbReference>
<evidence type="ECO:0000259" key="3">
    <source>
        <dbReference type="Pfam" id="PF17782"/>
    </source>
</evidence>
<evidence type="ECO:0000259" key="4">
    <source>
        <dbReference type="Pfam" id="PF25317"/>
    </source>
</evidence>
<evidence type="ECO:0000256" key="1">
    <source>
        <dbReference type="ARBA" id="ARBA00006525"/>
    </source>
</evidence>
<evidence type="ECO:0000313" key="5">
    <source>
        <dbReference type="EMBL" id="MDG4698776.1"/>
    </source>
</evidence>
<dbReference type="InterPro" id="IPR057338">
    <property type="entry name" value="DprA_SAM"/>
</dbReference>